<dbReference type="EMBL" id="LDAU01000037">
    <property type="protein sequence ID" value="KRX10202.1"/>
    <property type="molecule type" value="Genomic_DNA"/>
</dbReference>
<keyword evidence="5" id="KW-1185">Reference proteome</keyword>
<keyword evidence="4" id="KW-0378">Hydrolase</keyword>
<comment type="caution">
    <text evidence="4">The sequence shown here is derived from an EMBL/GenBank/DDBJ whole genome shotgun (WGS) entry which is preliminary data.</text>
</comment>
<dbReference type="OrthoDB" id="1741334at2759"/>
<evidence type="ECO:0000256" key="1">
    <source>
        <dbReference type="ARBA" id="ARBA00022741"/>
    </source>
</evidence>
<dbReference type="GO" id="GO:0005524">
    <property type="term" value="F:ATP binding"/>
    <property type="evidence" value="ECO:0007669"/>
    <property type="project" value="UniProtKB-KW"/>
</dbReference>
<dbReference type="GO" id="GO:0016787">
    <property type="term" value="F:hydrolase activity"/>
    <property type="evidence" value="ECO:0007669"/>
    <property type="project" value="UniProtKB-KW"/>
</dbReference>
<dbReference type="InParanoid" id="A0A0V0R779"/>
<evidence type="ECO:0000256" key="3">
    <source>
        <dbReference type="SAM" id="MobiDB-lite"/>
    </source>
</evidence>
<evidence type="ECO:0000313" key="5">
    <source>
        <dbReference type="Proteomes" id="UP000054937"/>
    </source>
</evidence>
<dbReference type="InterPro" id="IPR044304">
    <property type="entry name" value="NUBPL-like"/>
</dbReference>
<dbReference type="GO" id="GO:0051539">
    <property type="term" value="F:4 iron, 4 sulfur cluster binding"/>
    <property type="evidence" value="ECO:0007669"/>
    <property type="project" value="TreeGrafter"/>
</dbReference>
<keyword evidence="2" id="KW-0067">ATP-binding</keyword>
<dbReference type="SUPFAM" id="SSF52540">
    <property type="entry name" value="P-loop containing nucleoside triphosphate hydrolases"/>
    <property type="match status" value="1"/>
</dbReference>
<dbReference type="PANTHER" id="PTHR42961:SF2">
    <property type="entry name" value="IRON-SULFUR PROTEIN NUBPL"/>
    <property type="match status" value="1"/>
</dbReference>
<feature type="compositionally biased region" description="Basic and acidic residues" evidence="3">
    <location>
        <begin position="8"/>
        <end position="19"/>
    </location>
</feature>
<name>A0A0V0R779_PSEPJ</name>
<dbReference type="InterPro" id="IPR033756">
    <property type="entry name" value="YlxH/NBP35"/>
</dbReference>
<protein>
    <submittedName>
        <fullName evidence="4">p-loop containing nucleoside triphosphate hydrolase</fullName>
    </submittedName>
</protein>
<dbReference type="InterPro" id="IPR027417">
    <property type="entry name" value="P-loop_NTPase"/>
</dbReference>
<evidence type="ECO:0000313" key="4">
    <source>
        <dbReference type="EMBL" id="KRX10202.1"/>
    </source>
</evidence>
<dbReference type="Pfam" id="PF10609">
    <property type="entry name" value="ParA"/>
    <property type="match status" value="1"/>
</dbReference>
<feature type="region of interest" description="Disordered" evidence="3">
    <location>
        <begin position="1"/>
        <end position="23"/>
    </location>
</feature>
<organism evidence="4 5">
    <name type="scientific">Pseudocohnilembus persalinus</name>
    <name type="common">Ciliate</name>
    <dbReference type="NCBI Taxonomy" id="266149"/>
    <lineage>
        <taxon>Eukaryota</taxon>
        <taxon>Sar</taxon>
        <taxon>Alveolata</taxon>
        <taxon>Ciliophora</taxon>
        <taxon>Intramacronucleata</taxon>
        <taxon>Oligohymenophorea</taxon>
        <taxon>Scuticociliatia</taxon>
        <taxon>Philasterida</taxon>
        <taxon>Pseudocohnilembidae</taxon>
        <taxon>Pseudocohnilembus</taxon>
    </lineage>
</organism>
<dbReference type="AlphaFoldDB" id="A0A0V0R779"/>
<dbReference type="GO" id="GO:0016226">
    <property type="term" value="P:iron-sulfur cluster assembly"/>
    <property type="evidence" value="ECO:0007669"/>
    <property type="project" value="InterPro"/>
</dbReference>
<dbReference type="Proteomes" id="UP000054937">
    <property type="component" value="Unassembled WGS sequence"/>
</dbReference>
<evidence type="ECO:0000256" key="2">
    <source>
        <dbReference type="ARBA" id="ARBA00022840"/>
    </source>
</evidence>
<proteinExistence type="predicted"/>
<sequence length="186" mass="20653">MAAQTPQEEQKEEKSEKTKQIRKHGLQKVSKIIAVSSCKGGVGKSTVALNLALTLKKKGKKVGILDADIYGPSLPTMLAKENEQIFSRVETKQLIPVDFQGLKAVSWPRKFEHNLSTRATRRQNVFSVSNNTNILNFLHFLANCLANRASFRANCEPVGTVFHVYALELPVFVVDQSAPDFEIAVN</sequence>
<keyword evidence="1" id="KW-0547">Nucleotide-binding</keyword>
<reference evidence="4 5" key="1">
    <citation type="journal article" date="2015" name="Sci. Rep.">
        <title>Genome of the facultative scuticociliatosis pathogen Pseudocohnilembus persalinus provides insight into its virulence through horizontal gene transfer.</title>
        <authorList>
            <person name="Xiong J."/>
            <person name="Wang G."/>
            <person name="Cheng J."/>
            <person name="Tian M."/>
            <person name="Pan X."/>
            <person name="Warren A."/>
            <person name="Jiang C."/>
            <person name="Yuan D."/>
            <person name="Miao W."/>
        </authorList>
    </citation>
    <scope>NUCLEOTIDE SEQUENCE [LARGE SCALE GENOMIC DNA]</scope>
    <source>
        <strain evidence="4">36N120E</strain>
    </source>
</reference>
<dbReference type="PANTHER" id="PTHR42961">
    <property type="entry name" value="IRON-SULFUR PROTEIN NUBPL"/>
    <property type="match status" value="1"/>
</dbReference>
<gene>
    <name evidence="4" type="ORF">PPERSA_12160</name>
</gene>
<dbReference type="Gene3D" id="3.40.50.300">
    <property type="entry name" value="P-loop containing nucleotide triphosphate hydrolases"/>
    <property type="match status" value="1"/>
</dbReference>
<accession>A0A0V0R779</accession>